<evidence type="ECO:0000259" key="11">
    <source>
        <dbReference type="PROSITE" id="PS50113"/>
    </source>
</evidence>
<evidence type="ECO:0000256" key="5">
    <source>
        <dbReference type="ARBA" id="ARBA00022777"/>
    </source>
</evidence>
<dbReference type="InterPro" id="IPR003661">
    <property type="entry name" value="HisK_dim/P_dom"/>
</dbReference>
<evidence type="ECO:0000259" key="10">
    <source>
        <dbReference type="PROSITE" id="PS50112"/>
    </source>
</evidence>
<evidence type="ECO:0000256" key="7">
    <source>
        <dbReference type="PROSITE-ProRule" id="PRU00169"/>
    </source>
</evidence>
<feature type="domain" description="PAS" evidence="10">
    <location>
        <begin position="395"/>
        <end position="466"/>
    </location>
</feature>
<dbReference type="SMART" id="SM00388">
    <property type="entry name" value="HisKA"/>
    <property type="match status" value="1"/>
</dbReference>
<reference evidence="12 13" key="1">
    <citation type="submission" date="2022-06" db="EMBL/GenBank/DDBJ databases">
        <title>Halogeometricum sp. a new haloarchaeum isolate from saline soil.</title>
        <authorList>
            <person name="Strakova D."/>
            <person name="Galisteo C."/>
            <person name="Sanchez-Porro C."/>
            <person name="Ventosa A."/>
        </authorList>
    </citation>
    <scope>NUCLEOTIDE SEQUENCE [LARGE SCALE GENOMIC DNA]</scope>
    <source>
        <strain evidence="13">S3BR25-2</strain>
    </source>
</reference>
<feature type="domain" description="PAC" evidence="11">
    <location>
        <begin position="219"/>
        <end position="271"/>
    </location>
</feature>
<dbReference type="InterPro" id="IPR050736">
    <property type="entry name" value="Sensor_HK_Regulatory"/>
</dbReference>
<dbReference type="Gene3D" id="3.30.450.20">
    <property type="entry name" value="PAS domain"/>
    <property type="match status" value="3"/>
</dbReference>
<dbReference type="InterPro" id="IPR000014">
    <property type="entry name" value="PAS"/>
</dbReference>
<dbReference type="PROSITE" id="PS50112">
    <property type="entry name" value="PAS"/>
    <property type="match status" value="3"/>
</dbReference>
<dbReference type="SMART" id="SM00387">
    <property type="entry name" value="HATPase_c"/>
    <property type="match status" value="1"/>
</dbReference>
<dbReference type="RefSeq" id="WP_310928640.1">
    <property type="nucleotide sequence ID" value="NZ_JAMQOQ010000002.1"/>
</dbReference>
<dbReference type="PROSITE" id="PS50113">
    <property type="entry name" value="PAC"/>
    <property type="match status" value="1"/>
</dbReference>
<dbReference type="Pfam" id="PF08448">
    <property type="entry name" value="PAS_4"/>
    <property type="match status" value="3"/>
</dbReference>
<dbReference type="InterPro" id="IPR000700">
    <property type="entry name" value="PAS-assoc_C"/>
</dbReference>
<feature type="domain" description="Response regulatory" evidence="9">
    <location>
        <begin position="15"/>
        <end position="131"/>
    </location>
</feature>
<dbReference type="Gene3D" id="3.40.50.2300">
    <property type="match status" value="1"/>
</dbReference>
<dbReference type="Pfam" id="PF00512">
    <property type="entry name" value="HisKA"/>
    <property type="match status" value="1"/>
</dbReference>
<dbReference type="InterPro" id="IPR004358">
    <property type="entry name" value="Sig_transdc_His_kin-like_C"/>
</dbReference>
<dbReference type="PANTHER" id="PTHR43711">
    <property type="entry name" value="TWO-COMPONENT HISTIDINE KINASE"/>
    <property type="match status" value="1"/>
</dbReference>
<dbReference type="Proteomes" id="UP001254813">
    <property type="component" value="Unassembled WGS sequence"/>
</dbReference>
<dbReference type="SMART" id="SM00086">
    <property type="entry name" value="PAC"/>
    <property type="match status" value="2"/>
</dbReference>
<dbReference type="InterPro" id="IPR001789">
    <property type="entry name" value="Sig_transdc_resp-reg_receiver"/>
</dbReference>
<keyword evidence="13" id="KW-1185">Reference proteome</keyword>
<organism evidence="12 13">
    <name type="scientific">Halogeometricum luteum</name>
    <dbReference type="NCBI Taxonomy" id="2950537"/>
    <lineage>
        <taxon>Archaea</taxon>
        <taxon>Methanobacteriati</taxon>
        <taxon>Methanobacteriota</taxon>
        <taxon>Stenosarchaea group</taxon>
        <taxon>Halobacteria</taxon>
        <taxon>Halobacteriales</taxon>
        <taxon>Haloferacaceae</taxon>
        <taxon>Halogeometricum</taxon>
    </lineage>
</organism>
<dbReference type="SMART" id="SM00091">
    <property type="entry name" value="PAS"/>
    <property type="match status" value="3"/>
</dbReference>
<dbReference type="InterPro" id="IPR036097">
    <property type="entry name" value="HisK_dim/P_sf"/>
</dbReference>
<dbReference type="CDD" id="cd00082">
    <property type="entry name" value="HisKA"/>
    <property type="match status" value="1"/>
</dbReference>
<keyword evidence="6" id="KW-0902">Two-component regulatory system</keyword>
<comment type="caution">
    <text evidence="12">The sequence shown here is derived from an EMBL/GenBank/DDBJ whole genome shotgun (WGS) entry which is preliminary data.</text>
</comment>
<dbReference type="InterPro" id="IPR035965">
    <property type="entry name" value="PAS-like_dom_sf"/>
</dbReference>
<keyword evidence="4" id="KW-0808">Transferase</keyword>
<sequence>MTSSPDAFEADRPVRVLHVDDEPGFAEMTAAFLERESEGTTVETATTAAEALGLLDEGQFDCVVSDYNLAETDGLAFFESVRAAGVDAPFILFTGRGSEEIASEAISTGVSDYLQKETGNGQYAVLANRVRNAVDQHRSRTALEASQKRLALFVEQSPLGVIEYDERFRIVDVNEAATEILGYDEGELRGHTWEKIVADASYENVDAVTSALMESEGGYHSVDENVRRDGERIVCEWHNRVVTDEDGEMVAVFSQFRDISERHRREERLRRTTVRLEALFENSPDMINVHDHEGTITETNPELCAKTGYDADELVGTSVWDLDEEIRPDEARALWSEMEAGDRCKLEGSYRCRDGSSLPVEVHLRRLALNGEDRFLVISRDISERVERERRLEATTNRYRTLVENVPDGGVFLFDEDLRYTLAEGEELRNVGLSPDDFLGRTPYDLFPAAIADELEHYYREAFAGNSHTFEQRLDGEQYRIRTLPIRGDDGVEAGMAMSQNVTERRRQERKLRRQKESLEEFASVVSHDLRNPLNVAEGHLELIATDDADSLHAVRRAHRRMRTLIDDLLTLAREGAAVESPADVELAATAEASWLNVETGDASLAVDVDRSIRADESRLRQLFENLLRNAVEHGSAADSTGSGEGVTVTVGALPDGFFVADDGPGVPPESREAVFEAGYSTSRDGTGFGLRIVAQIAEAHGWSVALTESETGGARFEFSGVPPATE</sequence>
<comment type="catalytic activity">
    <reaction evidence="1">
        <text>ATP + protein L-histidine = ADP + protein N-phospho-L-histidine.</text>
        <dbReference type="EC" id="2.7.13.3"/>
    </reaction>
</comment>
<evidence type="ECO:0000256" key="1">
    <source>
        <dbReference type="ARBA" id="ARBA00000085"/>
    </source>
</evidence>
<dbReference type="CDD" id="cd00130">
    <property type="entry name" value="PAS"/>
    <property type="match status" value="3"/>
</dbReference>
<dbReference type="InterPro" id="IPR003594">
    <property type="entry name" value="HATPase_dom"/>
</dbReference>
<dbReference type="InterPro" id="IPR001610">
    <property type="entry name" value="PAC"/>
</dbReference>
<dbReference type="PRINTS" id="PR00344">
    <property type="entry name" value="BCTRLSENSOR"/>
</dbReference>
<gene>
    <name evidence="12" type="ORF">NDI79_11705</name>
</gene>
<feature type="modified residue" description="4-aspartylphosphate" evidence="7">
    <location>
        <position position="66"/>
    </location>
</feature>
<name>A0ABU2G222_9EURY</name>
<dbReference type="Gene3D" id="1.10.287.130">
    <property type="match status" value="1"/>
</dbReference>
<dbReference type="InterPro" id="IPR005467">
    <property type="entry name" value="His_kinase_dom"/>
</dbReference>
<evidence type="ECO:0000256" key="6">
    <source>
        <dbReference type="ARBA" id="ARBA00023012"/>
    </source>
</evidence>
<dbReference type="PANTHER" id="PTHR43711:SF1">
    <property type="entry name" value="HISTIDINE KINASE 1"/>
    <property type="match status" value="1"/>
</dbReference>
<dbReference type="Pfam" id="PF00072">
    <property type="entry name" value="Response_reg"/>
    <property type="match status" value="1"/>
</dbReference>
<dbReference type="CDD" id="cd00156">
    <property type="entry name" value="REC"/>
    <property type="match status" value="1"/>
</dbReference>
<dbReference type="Pfam" id="PF02518">
    <property type="entry name" value="HATPase_c"/>
    <property type="match status" value="1"/>
</dbReference>
<protein>
    <recommendedName>
        <fullName evidence="2">histidine kinase</fullName>
        <ecNumber evidence="2">2.7.13.3</ecNumber>
    </recommendedName>
</protein>
<dbReference type="SUPFAM" id="SSF52172">
    <property type="entry name" value="CheY-like"/>
    <property type="match status" value="1"/>
</dbReference>
<feature type="domain" description="PAS" evidence="10">
    <location>
        <begin position="146"/>
        <end position="216"/>
    </location>
</feature>
<proteinExistence type="predicted"/>
<keyword evidence="3 7" id="KW-0597">Phosphoprotein</keyword>
<evidence type="ECO:0000256" key="2">
    <source>
        <dbReference type="ARBA" id="ARBA00012438"/>
    </source>
</evidence>
<dbReference type="PROSITE" id="PS50109">
    <property type="entry name" value="HIS_KIN"/>
    <property type="match status" value="1"/>
</dbReference>
<dbReference type="SUPFAM" id="SSF47384">
    <property type="entry name" value="Homodimeric domain of signal transducing histidine kinase"/>
    <property type="match status" value="1"/>
</dbReference>
<feature type="domain" description="PAS" evidence="10">
    <location>
        <begin position="272"/>
        <end position="330"/>
    </location>
</feature>
<dbReference type="InterPro" id="IPR013656">
    <property type="entry name" value="PAS_4"/>
</dbReference>
<dbReference type="EMBL" id="JAMQOQ010000002">
    <property type="protein sequence ID" value="MDS0294835.1"/>
    <property type="molecule type" value="Genomic_DNA"/>
</dbReference>
<evidence type="ECO:0000313" key="12">
    <source>
        <dbReference type="EMBL" id="MDS0294835.1"/>
    </source>
</evidence>
<evidence type="ECO:0000313" key="13">
    <source>
        <dbReference type="Proteomes" id="UP001254813"/>
    </source>
</evidence>
<dbReference type="Gene3D" id="3.30.565.10">
    <property type="entry name" value="Histidine kinase-like ATPase, C-terminal domain"/>
    <property type="match status" value="1"/>
</dbReference>
<dbReference type="EC" id="2.7.13.3" evidence="2"/>
<evidence type="ECO:0000256" key="4">
    <source>
        <dbReference type="ARBA" id="ARBA00022679"/>
    </source>
</evidence>
<dbReference type="InterPro" id="IPR011006">
    <property type="entry name" value="CheY-like_superfamily"/>
</dbReference>
<accession>A0ABU2G222</accession>
<dbReference type="SMART" id="SM00448">
    <property type="entry name" value="REC"/>
    <property type="match status" value="1"/>
</dbReference>
<dbReference type="InterPro" id="IPR036890">
    <property type="entry name" value="HATPase_C_sf"/>
</dbReference>
<dbReference type="PROSITE" id="PS50110">
    <property type="entry name" value="RESPONSE_REGULATORY"/>
    <property type="match status" value="1"/>
</dbReference>
<keyword evidence="5" id="KW-0418">Kinase</keyword>
<evidence type="ECO:0000259" key="9">
    <source>
        <dbReference type="PROSITE" id="PS50110"/>
    </source>
</evidence>
<evidence type="ECO:0000259" key="8">
    <source>
        <dbReference type="PROSITE" id="PS50109"/>
    </source>
</evidence>
<dbReference type="NCBIfam" id="TIGR00229">
    <property type="entry name" value="sensory_box"/>
    <property type="match status" value="3"/>
</dbReference>
<dbReference type="SUPFAM" id="SSF55785">
    <property type="entry name" value="PYP-like sensor domain (PAS domain)"/>
    <property type="match status" value="3"/>
</dbReference>
<feature type="domain" description="Histidine kinase" evidence="8">
    <location>
        <begin position="525"/>
        <end position="720"/>
    </location>
</feature>
<evidence type="ECO:0000256" key="3">
    <source>
        <dbReference type="ARBA" id="ARBA00022553"/>
    </source>
</evidence>
<dbReference type="SUPFAM" id="SSF55874">
    <property type="entry name" value="ATPase domain of HSP90 chaperone/DNA topoisomerase II/histidine kinase"/>
    <property type="match status" value="1"/>
</dbReference>